<evidence type="ECO:0000256" key="8">
    <source>
        <dbReference type="ARBA" id="ARBA00023012"/>
    </source>
</evidence>
<dbReference type="Proteomes" id="UP000271624">
    <property type="component" value="Unassembled WGS sequence"/>
</dbReference>
<keyword evidence="11" id="KW-1185">Reference proteome</keyword>
<evidence type="ECO:0000256" key="1">
    <source>
        <dbReference type="ARBA" id="ARBA00000085"/>
    </source>
</evidence>
<proteinExistence type="predicted"/>
<reference evidence="10" key="2">
    <citation type="journal article" date="2019" name="Genome Biol. Evol.">
        <title>Day and night: Metabolic profiles and evolutionary relationships of six axenic non-marine cyanobacteria.</title>
        <authorList>
            <person name="Will S.E."/>
            <person name="Henke P."/>
            <person name="Boedeker C."/>
            <person name="Huang S."/>
            <person name="Brinkmann H."/>
            <person name="Rohde M."/>
            <person name="Jarek M."/>
            <person name="Friedl T."/>
            <person name="Seufert S."/>
            <person name="Schumacher M."/>
            <person name="Overmann J."/>
            <person name="Neumann-Schaal M."/>
            <person name="Petersen J."/>
        </authorList>
    </citation>
    <scope>NUCLEOTIDE SEQUENCE [LARGE SCALE GENOMIC DNA]</scope>
    <source>
        <strain evidence="10">PCC 7102</strain>
    </source>
</reference>
<evidence type="ECO:0000256" key="6">
    <source>
        <dbReference type="ARBA" id="ARBA00022777"/>
    </source>
</evidence>
<keyword evidence="5" id="KW-0547">Nucleotide-binding</keyword>
<evidence type="ECO:0000313" key="11">
    <source>
        <dbReference type="Proteomes" id="UP000271624"/>
    </source>
</evidence>
<comment type="caution">
    <text evidence="10">The sequence shown here is derived from an EMBL/GenBank/DDBJ whole genome shotgun (WGS) entry which is preliminary data.</text>
</comment>
<keyword evidence="4" id="KW-0808">Transferase</keyword>
<dbReference type="InterPro" id="IPR036890">
    <property type="entry name" value="HATPase_C_sf"/>
</dbReference>
<evidence type="ECO:0000256" key="7">
    <source>
        <dbReference type="ARBA" id="ARBA00022840"/>
    </source>
</evidence>
<keyword evidence="3" id="KW-0597">Phosphoprotein</keyword>
<dbReference type="Pfam" id="PF02518">
    <property type="entry name" value="HATPase_c"/>
    <property type="match status" value="1"/>
</dbReference>
<dbReference type="RefSeq" id="WP_127086120.1">
    <property type="nucleotide sequence ID" value="NZ_RSCL01000028.1"/>
</dbReference>
<feature type="domain" description="Histidine kinase" evidence="9">
    <location>
        <begin position="33"/>
        <end position="122"/>
    </location>
</feature>
<dbReference type="PRINTS" id="PR00344">
    <property type="entry name" value="BCTRLSENSOR"/>
</dbReference>
<organism evidence="10 11">
    <name type="scientific">Dulcicalothrix desertica PCC 7102</name>
    <dbReference type="NCBI Taxonomy" id="232991"/>
    <lineage>
        <taxon>Bacteria</taxon>
        <taxon>Bacillati</taxon>
        <taxon>Cyanobacteriota</taxon>
        <taxon>Cyanophyceae</taxon>
        <taxon>Nostocales</taxon>
        <taxon>Calotrichaceae</taxon>
        <taxon>Dulcicalothrix</taxon>
    </lineage>
</organism>
<dbReference type="GO" id="GO:0000160">
    <property type="term" value="P:phosphorelay signal transduction system"/>
    <property type="evidence" value="ECO:0007669"/>
    <property type="project" value="UniProtKB-KW"/>
</dbReference>
<name>A0A3S1ADY6_9CYAN</name>
<dbReference type="AlphaFoldDB" id="A0A3S1ADY6"/>
<protein>
    <recommendedName>
        <fullName evidence="2">histidine kinase</fullName>
        <ecNumber evidence="2">2.7.13.3</ecNumber>
    </recommendedName>
</protein>
<keyword evidence="6" id="KW-0418">Kinase</keyword>
<dbReference type="GO" id="GO:0005524">
    <property type="term" value="F:ATP binding"/>
    <property type="evidence" value="ECO:0007669"/>
    <property type="project" value="UniProtKB-KW"/>
</dbReference>
<dbReference type="PANTHER" id="PTHR43065:SF10">
    <property type="entry name" value="PEROXIDE STRESS-ACTIVATED HISTIDINE KINASE MAK3"/>
    <property type="match status" value="1"/>
</dbReference>
<evidence type="ECO:0000259" key="9">
    <source>
        <dbReference type="PROSITE" id="PS50109"/>
    </source>
</evidence>
<keyword evidence="7" id="KW-0067">ATP-binding</keyword>
<dbReference type="EMBL" id="RSCL01000028">
    <property type="protein sequence ID" value="RUS98686.1"/>
    <property type="molecule type" value="Genomic_DNA"/>
</dbReference>
<evidence type="ECO:0000256" key="5">
    <source>
        <dbReference type="ARBA" id="ARBA00022741"/>
    </source>
</evidence>
<accession>A0A3S1ADY6</accession>
<dbReference type="OrthoDB" id="9815750at2"/>
<gene>
    <name evidence="10" type="ORF">DSM106972_080720</name>
</gene>
<evidence type="ECO:0000313" key="10">
    <source>
        <dbReference type="EMBL" id="RUS98686.1"/>
    </source>
</evidence>
<dbReference type="InterPro" id="IPR003594">
    <property type="entry name" value="HATPase_dom"/>
</dbReference>
<dbReference type="Gene3D" id="3.30.565.10">
    <property type="entry name" value="Histidine kinase-like ATPase, C-terminal domain"/>
    <property type="match status" value="1"/>
</dbReference>
<dbReference type="EC" id="2.7.13.3" evidence="2"/>
<keyword evidence="8" id="KW-0902">Two-component regulatory system</keyword>
<dbReference type="SUPFAM" id="SSF55874">
    <property type="entry name" value="ATPase domain of HSP90 chaperone/DNA topoisomerase II/histidine kinase"/>
    <property type="match status" value="1"/>
</dbReference>
<comment type="catalytic activity">
    <reaction evidence="1">
        <text>ATP + protein L-histidine = ADP + protein N-phospho-L-histidine.</text>
        <dbReference type="EC" id="2.7.13.3"/>
    </reaction>
</comment>
<dbReference type="PROSITE" id="PS50109">
    <property type="entry name" value="HIS_KIN"/>
    <property type="match status" value="1"/>
</dbReference>
<dbReference type="GO" id="GO:0004673">
    <property type="term" value="F:protein histidine kinase activity"/>
    <property type="evidence" value="ECO:0007669"/>
    <property type="project" value="UniProtKB-EC"/>
</dbReference>
<sequence>MILQNRFKLTSGAEIQVIKQYDNLPLVECHAGQLNQAFMYIITNAIDAIQAKVITNTTSFQPCVAISRFFRFNNYIAINIKDNGKGISEEVKQNLFDPFFTTKPVGQGIGMELSICCQIITQ</sequence>
<evidence type="ECO:0000256" key="3">
    <source>
        <dbReference type="ARBA" id="ARBA00022553"/>
    </source>
</evidence>
<evidence type="ECO:0000256" key="2">
    <source>
        <dbReference type="ARBA" id="ARBA00012438"/>
    </source>
</evidence>
<evidence type="ECO:0000256" key="4">
    <source>
        <dbReference type="ARBA" id="ARBA00022679"/>
    </source>
</evidence>
<dbReference type="InterPro" id="IPR005467">
    <property type="entry name" value="His_kinase_dom"/>
</dbReference>
<dbReference type="PANTHER" id="PTHR43065">
    <property type="entry name" value="SENSOR HISTIDINE KINASE"/>
    <property type="match status" value="1"/>
</dbReference>
<reference evidence="10" key="1">
    <citation type="submission" date="2018-12" db="EMBL/GenBank/DDBJ databases">
        <authorList>
            <person name="Will S."/>
            <person name="Neumann-Schaal M."/>
            <person name="Henke P."/>
        </authorList>
    </citation>
    <scope>NUCLEOTIDE SEQUENCE</scope>
    <source>
        <strain evidence="10">PCC 7102</strain>
    </source>
</reference>
<dbReference type="InterPro" id="IPR004358">
    <property type="entry name" value="Sig_transdc_His_kin-like_C"/>
</dbReference>